<protein>
    <submittedName>
        <fullName evidence="2">Zn-binding protein involved in type VI secretion</fullName>
    </submittedName>
</protein>
<proteinExistence type="predicted"/>
<dbReference type="AlphaFoldDB" id="A0AAJ2BPN8"/>
<comment type="caution">
    <text evidence="2">The sequence shown here is derived from an EMBL/GenBank/DDBJ whole genome shotgun (WGS) entry which is preliminary data.</text>
</comment>
<dbReference type="CDD" id="cd14743">
    <property type="entry name" value="PAAR_CT_1"/>
    <property type="match status" value="1"/>
</dbReference>
<dbReference type="Gene3D" id="2.60.200.60">
    <property type="match status" value="2"/>
</dbReference>
<gene>
    <name evidence="2" type="ORF">QE440_002932</name>
</gene>
<evidence type="ECO:0000313" key="2">
    <source>
        <dbReference type="EMBL" id="MDR6235191.1"/>
    </source>
</evidence>
<dbReference type="Pfam" id="PF05488">
    <property type="entry name" value="PAAR_motif"/>
    <property type="match status" value="1"/>
</dbReference>
<evidence type="ECO:0000313" key="3">
    <source>
        <dbReference type="Proteomes" id="UP001268036"/>
    </source>
</evidence>
<feature type="region of interest" description="Disordered" evidence="1">
    <location>
        <begin position="1"/>
        <end position="30"/>
    </location>
</feature>
<dbReference type="InterPro" id="IPR008727">
    <property type="entry name" value="PAAR_motif"/>
</dbReference>
<name>A0AAJ2BPN8_9PSED</name>
<dbReference type="Proteomes" id="UP001268036">
    <property type="component" value="Unassembled WGS sequence"/>
</dbReference>
<evidence type="ECO:0000256" key="1">
    <source>
        <dbReference type="SAM" id="MobiDB-lite"/>
    </source>
</evidence>
<dbReference type="EMBL" id="JAVJAF010000001">
    <property type="protein sequence ID" value="MDR6235191.1"/>
    <property type="molecule type" value="Genomic_DNA"/>
</dbReference>
<reference evidence="2" key="1">
    <citation type="submission" date="2023-08" db="EMBL/GenBank/DDBJ databases">
        <title>Functional and genomic diversity of the sorghum phyllosphere microbiome.</title>
        <authorList>
            <person name="Shade A."/>
        </authorList>
    </citation>
    <scope>NUCLEOTIDE SEQUENCE</scope>
    <source>
        <strain evidence="2">SORGH_AS_0201</strain>
    </source>
</reference>
<accession>A0AAJ2BPN8</accession>
<organism evidence="2 3">
    <name type="scientific">Pseudomonas oryzihabitans</name>
    <dbReference type="NCBI Taxonomy" id="47885"/>
    <lineage>
        <taxon>Bacteria</taxon>
        <taxon>Pseudomonadati</taxon>
        <taxon>Pseudomonadota</taxon>
        <taxon>Gammaproteobacteria</taxon>
        <taxon>Pseudomonadales</taxon>
        <taxon>Pseudomonadaceae</taxon>
        <taxon>Pseudomonas</taxon>
    </lineage>
</organism>
<sequence>MSGKPAARLSDTDACPLTGHGPNPIASGSPDVLINGLPAARVGDSTACGDVIVQGSATVFVNGQPLALLGSATAHGGVIISGSGDVLVGDQVSQAAFIPPSPMPGYYDEHFVLHDEVTGAPLADRAYRLRTAGGQVIEGRTDDQGRTRAHTAAQAESLSVDFEPQTAIVIG</sequence>